<evidence type="ECO:0000256" key="1">
    <source>
        <dbReference type="SAM" id="MobiDB-lite"/>
    </source>
</evidence>
<proteinExistence type="predicted"/>
<feature type="compositionally biased region" description="Acidic residues" evidence="1">
    <location>
        <begin position="245"/>
        <end position="261"/>
    </location>
</feature>
<feature type="region of interest" description="Disordered" evidence="1">
    <location>
        <begin position="219"/>
        <end position="261"/>
    </location>
</feature>
<sequence length="261" mass="30246">MVHPHSVPVAPDTSLLQQFNTRFKTPEEIHRTAESETSVPLIPQSQVLTLKGVHPRQKKFGVANNFPKQYLKILSETDAHSEDEYILKNTYKINKLDFRSQKANIFMRRVAEEIDKEELIEGKQSKRQNQIKIDSPNVSTNSQPPKGLQIDFYDPTWFNNCPIGKKKILADAFKVSFLPNASQSIRGVQHPDERLSHQNFTEKYWEINTEKYDLSHEIAREDEDSESDYNEAEIIEARDKRNMESEADDSAMEEEPEFSFS</sequence>
<evidence type="ECO:0000313" key="3">
    <source>
        <dbReference type="Proteomes" id="UP000765509"/>
    </source>
</evidence>
<name>A0A9Q3HJL8_9BASI</name>
<reference evidence="2" key="1">
    <citation type="submission" date="2021-03" db="EMBL/GenBank/DDBJ databases">
        <title>Draft genome sequence of rust myrtle Austropuccinia psidii MF-1, a brazilian biotype.</title>
        <authorList>
            <person name="Quecine M.C."/>
            <person name="Pachon D.M.R."/>
            <person name="Bonatelli M.L."/>
            <person name="Correr F.H."/>
            <person name="Franceschini L.M."/>
            <person name="Leite T.F."/>
            <person name="Margarido G.R.A."/>
            <person name="Almeida C.A."/>
            <person name="Ferrarezi J.A."/>
            <person name="Labate C.A."/>
        </authorList>
    </citation>
    <scope>NUCLEOTIDE SEQUENCE</scope>
    <source>
        <strain evidence="2">MF-1</strain>
    </source>
</reference>
<evidence type="ECO:0000313" key="2">
    <source>
        <dbReference type="EMBL" id="MBW0504954.1"/>
    </source>
</evidence>
<feature type="compositionally biased region" description="Polar residues" evidence="1">
    <location>
        <begin position="127"/>
        <end position="144"/>
    </location>
</feature>
<feature type="region of interest" description="Disordered" evidence="1">
    <location>
        <begin position="122"/>
        <end position="146"/>
    </location>
</feature>
<feature type="compositionally biased region" description="Basic and acidic residues" evidence="1">
    <location>
        <begin position="235"/>
        <end position="244"/>
    </location>
</feature>
<keyword evidence="3" id="KW-1185">Reference proteome</keyword>
<gene>
    <name evidence="2" type="ORF">O181_044669</name>
</gene>
<comment type="caution">
    <text evidence="2">The sequence shown here is derived from an EMBL/GenBank/DDBJ whole genome shotgun (WGS) entry which is preliminary data.</text>
</comment>
<protein>
    <submittedName>
        <fullName evidence="2">Uncharacterized protein</fullName>
    </submittedName>
</protein>
<dbReference type="EMBL" id="AVOT02018234">
    <property type="protein sequence ID" value="MBW0504954.1"/>
    <property type="molecule type" value="Genomic_DNA"/>
</dbReference>
<feature type="compositionally biased region" description="Acidic residues" evidence="1">
    <location>
        <begin position="220"/>
        <end position="234"/>
    </location>
</feature>
<organism evidence="2 3">
    <name type="scientific">Austropuccinia psidii MF-1</name>
    <dbReference type="NCBI Taxonomy" id="1389203"/>
    <lineage>
        <taxon>Eukaryota</taxon>
        <taxon>Fungi</taxon>
        <taxon>Dikarya</taxon>
        <taxon>Basidiomycota</taxon>
        <taxon>Pucciniomycotina</taxon>
        <taxon>Pucciniomycetes</taxon>
        <taxon>Pucciniales</taxon>
        <taxon>Sphaerophragmiaceae</taxon>
        <taxon>Austropuccinia</taxon>
    </lineage>
</organism>
<accession>A0A9Q3HJL8</accession>
<dbReference type="AlphaFoldDB" id="A0A9Q3HJL8"/>
<dbReference type="Proteomes" id="UP000765509">
    <property type="component" value="Unassembled WGS sequence"/>
</dbReference>